<evidence type="ECO:0000256" key="24">
    <source>
        <dbReference type="ARBA" id="ARBA00034100"/>
    </source>
</evidence>
<dbReference type="OMA" id="WRLGCSL"/>
<dbReference type="PhylomeDB" id="D6WTQ5"/>
<evidence type="ECO:0000256" key="1">
    <source>
        <dbReference type="ARBA" id="ARBA00004135"/>
    </source>
</evidence>
<keyword evidence="26" id="KW-0472">Membrane</keyword>
<evidence type="ECO:0000256" key="12">
    <source>
        <dbReference type="ARBA" id="ARBA00022989"/>
    </source>
</evidence>
<keyword evidence="9" id="KW-0597">Phosphoprotein</keyword>
<dbReference type="Gene3D" id="3.30.70.1040">
    <property type="entry name" value="Dystroglycan, domain 2"/>
    <property type="match status" value="1"/>
</dbReference>
<dbReference type="eggNOG" id="KOG3781">
    <property type="taxonomic scope" value="Eukaryota"/>
</dbReference>
<evidence type="ECO:0000256" key="5">
    <source>
        <dbReference type="ARBA" id="ARBA00004642"/>
    </source>
</evidence>
<keyword evidence="18" id="KW-0628">Postsynaptic cell membrane</keyword>
<dbReference type="GO" id="GO:0005856">
    <property type="term" value="C:cytoskeleton"/>
    <property type="evidence" value="ECO:0007669"/>
    <property type="project" value="UniProtKB-SubCell"/>
</dbReference>
<evidence type="ECO:0000256" key="22">
    <source>
        <dbReference type="ARBA" id="ARBA00030092"/>
    </source>
</evidence>
<feature type="chain" id="PRO_5003089905" description="Dystroglycan 1" evidence="27">
    <location>
        <begin position="19"/>
        <end position="1114"/>
    </location>
</feature>
<evidence type="ECO:0000256" key="19">
    <source>
        <dbReference type="ARBA" id="ARBA00023567"/>
    </source>
</evidence>
<name>D6WTQ5_TRICA</name>
<evidence type="ECO:0000259" key="28">
    <source>
        <dbReference type="PROSITE" id="PS51699"/>
    </source>
</evidence>
<evidence type="ECO:0000256" key="11">
    <source>
        <dbReference type="ARBA" id="ARBA00022729"/>
    </source>
</evidence>
<dbReference type="HOGENOM" id="CLU_007629_0_0_1"/>
<feature type="domain" description="Peptidase S72" evidence="28">
    <location>
        <begin position="842"/>
        <end position="954"/>
    </location>
</feature>
<dbReference type="InterPro" id="IPR008465">
    <property type="entry name" value="DAG1_C"/>
</dbReference>
<evidence type="ECO:0000256" key="8">
    <source>
        <dbReference type="ARBA" id="ARBA00022525"/>
    </source>
</evidence>
<evidence type="ECO:0000256" key="9">
    <source>
        <dbReference type="ARBA" id="ARBA00022553"/>
    </source>
</evidence>
<dbReference type="GO" id="GO:0016011">
    <property type="term" value="C:dystroglycan complex"/>
    <property type="evidence" value="ECO:0000318"/>
    <property type="project" value="GO_Central"/>
</dbReference>
<dbReference type="EMBL" id="KQ971352">
    <property type="protein sequence ID" value="EFA06291.1"/>
    <property type="molecule type" value="Genomic_DNA"/>
</dbReference>
<evidence type="ECO:0000313" key="29">
    <source>
        <dbReference type="EMBL" id="EFA06291.1"/>
    </source>
</evidence>
<dbReference type="GO" id="GO:0042383">
    <property type="term" value="C:sarcolemma"/>
    <property type="evidence" value="ECO:0000318"/>
    <property type="project" value="GO_Central"/>
</dbReference>
<evidence type="ECO:0000256" key="17">
    <source>
        <dbReference type="ARBA" id="ARBA00023242"/>
    </source>
</evidence>
<organism evidence="29 30">
    <name type="scientific">Tribolium castaneum</name>
    <name type="common">Red flour beetle</name>
    <dbReference type="NCBI Taxonomy" id="7070"/>
    <lineage>
        <taxon>Eukaryota</taxon>
        <taxon>Metazoa</taxon>
        <taxon>Ecdysozoa</taxon>
        <taxon>Arthropoda</taxon>
        <taxon>Hexapoda</taxon>
        <taxon>Insecta</taxon>
        <taxon>Pterygota</taxon>
        <taxon>Neoptera</taxon>
        <taxon>Endopterygota</taxon>
        <taxon>Coleoptera</taxon>
        <taxon>Polyphaga</taxon>
        <taxon>Cucujiformia</taxon>
        <taxon>Tenebrionidae</taxon>
        <taxon>Tenebrionidae incertae sedis</taxon>
        <taxon>Tribolium</taxon>
    </lineage>
</organism>
<keyword evidence="17" id="KW-0539">Nucleus</keyword>
<evidence type="ECO:0000256" key="2">
    <source>
        <dbReference type="ARBA" id="ARBA00004239"/>
    </source>
</evidence>
<comment type="subcellular location">
    <subcellularLocation>
        <location evidence="1">Cell membrane</location>
        <location evidence="1">Sarcolemma</location>
    </subcellularLocation>
    <subcellularLocation>
        <location evidence="4">Cell membrane</location>
        <topology evidence="4">Single-pass type I membrane protein</topology>
    </subcellularLocation>
    <subcellularLocation>
        <location evidence="3">Cytoplasm</location>
        <location evidence="3">Cytoskeleton</location>
    </subcellularLocation>
    <subcellularLocation>
        <location evidence="5">Nucleus</location>
        <location evidence="5">Nucleoplasm</location>
    </subcellularLocation>
    <subcellularLocation>
        <location evidence="24">Postsynaptic cell membrane</location>
    </subcellularLocation>
    <subcellularLocation>
        <location evidence="2">Secreted</location>
        <location evidence="2">Extracellular space</location>
    </subcellularLocation>
</comment>
<feature type="region of interest" description="Disordered" evidence="25">
    <location>
        <begin position="466"/>
        <end position="498"/>
    </location>
</feature>
<feature type="compositionally biased region" description="Acidic residues" evidence="25">
    <location>
        <begin position="265"/>
        <end position="284"/>
    </location>
</feature>
<dbReference type="GO" id="GO:0005654">
    <property type="term" value="C:nucleoplasm"/>
    <property type="evidence" value="ECO:0007669"/>
    <property type="project" value="UniProtKB-SubCell"/>
</dbReference>
<dbReference type="InterPro" id="IPR027468">
    <property type="entry name" value="Alpha-dystroglycan_domain_2"/>
</dbReference>
<dbReference type="Proteomes" id="UP000007266">
    <property type="component" value="Linkage group 7"/>
</dbReference>
<evidence type="ECO:0000256" key="20">
    <source>
        <dbReference type="ARBA" id="ARBA00024991"/>
    </source>
</evidence>
<dbReference type="PANTHER" id="PTHR21559:SF21">
    <property type="entry name" value="DYSTROGLYCAN 1"/>
    <property type="match status" value="1"/>
</dbReference>
<dbReference type="GO" id="GO:0021675">
    <property type="term" value="P:nerve development"/>
    <property type="evidence" value="ECO:0000318"/>
    <property type="project" value="GO_Central"/>
</dbReference>
<evidence type="ECO:0000256" key="7">
    <source>
        <dbReference type="ARBA" id="ARBA00022490"/>
    </source>
</evidence>
<dbReference type="InterPro" id="IPR030398">
    <property type="entry name" value="SEA_DG_dom"/>
</dbReference>
<keyword evidence="14" id="KW-1015">Disulfide bond</keyword>
<keyword evidence="10 26" id="KW-0812">Transmembrane</keyword>
<evidence type="ECO:0000256" key="23">
    <source>
        <dbReference type="ARBA" id="ARBA00031034"/>
    </source>
</evidence>
<comment type="function">
    <text evidence="20">Transmembrane protein that plays important roles in connecting the extracellular matrix to the cytoskeleton. Acts as a cell adhesion receptor in both muscle and non-muscle tissues. Receptor for both DMD and UTRN and, through these interactions, scaffolds axin to the cytoskeleton. Also functions in cell adhesion-mediated signaling and implicated in cell polarity.</text>
</comment>
<keyword evidence="8" id="KW-0964">Secreted</keyword>
<evidence type="ECO:0000256" key="15">
    <source>
        <dbReference type="ARBA" id="ARBA00023180"/>
    </source>
</evidence>
<dbReference type="Gene3D" id="2.60.40.10">
    <property type="entry name" value="Immunoglobulins"/>
    <property type="match status" value="3"/>
</dbReference>
<keyword evidence="7" id="KW-0963">Cytoplasm</keyword>
<evidence type="ECO:0000256" key="6">
    <source>
        <dbReference type="ARBA" id="ARBA00022475"/>
    </source>
</evidence>
<keyword evidence="13" id="KW-0770">Synapse</keyword>
<feature type="domain" description="Peptidase S72" evidence="28">
    <location>
        <begin position="611"/>
        <end position="723"/>
    </location>
</feature>
<dbReference type="GO" id="GO:0002009">
    <property type="term" value="P:morphogenesis of an epithelium"/>
    <property type="evidence" value="ECO:0000318"/>
    <property type="project" value="GO_Central"/>
</dbReference>
<keyword evidence="15" id="KW-0325">Glycoprotein</keyword>
<dbReference type="GO" id="GO:0007411">
    <property type="term" value="P:axon guidance"/>
    <property type="evidence" value="ECO:0000318"/>
    <property type="project" value="GO_Central"/>
</dbReference>
<evidence type="ECO:0000256" key="3">
    <source>
        <dbReference type="ARBA" id="ARBA00004245"/>
    </source>
</evidence>
<protein>
    <recommendedName>
        <fullName evidence="21">Dystroglycan 1</fullName>
    </recommendedName>
    <alternativeName>
        <fullName evidence="23">Dystroglycan</fullName>
    </alternativeName>
    <alternativeName>
        <fullName evidence="22">Dystrophin-associated glycoprotein 1</fullName>
    </alternativeName>
</protein>
<dbReference type="Pfam" id="PF05454">
    <property type="entry name" value="DAG1"/>
    <property type="match status" value="2"/>
</dbReference>
<comment type="function">
    <text evidence="19">The dystroglycan complex is involved in a number of processes including laminin and basement membrane assembly, sarcolemmal stability, cell survival, peripheral nerve myelination, nodal structure, cell migration, and epithelial polarization.</text>
</comment>
<dbReference type="GO" id="GO:0005509">
    <property type="term" value="F:calcium ion binding"/>
    <property type="evidence" value="ECO:0007669"/>
    <property type="project" value="InterPro"/>
</dbReference>
<evidence type="ECO:0000256" key="13">
    <source>
        <dbReference type="ARBA" id="ARBA00023018"/>
    </source>
</evidence>
<proteinExistence type="predicted"/>
<evidence type="ECO:0000256" key="25">
    <source>
        <dbReference type="SAM" id="MobiDB-lite"/>
    </source>
</evidence>
<keyword evidence="11 27" id="KW-0732">Signal</keyword>
<dbReference type="PROSITE" id="PS51699">
    <property type="entry name" value="SEA_DG"/>
    <property type="match status" value="2"/>
</dbReference>
<feature type="transmembrane region" description="Helical" evidence="26">
    <location>
        <begin position="985"/>
        <end position="1011"/>
    </location>
</feature>
<dbReference type="GO" id="GO:0016203">
    <property type="term" value="P:muscle attachment"/>
    <property type="evidence" value="ECO:0000318"/>
    <property type="project" value="GO_Central"/>
</dbReference>
<dbReference type="CDD" id="cd11305">
    <property type="entry name" value="alpha_DG_C"/>
    <property type="match status" value="1"/>
</dbReference>
<evidence type="ECO:0000256" key="18">
    <source>
        <dbReference type="ARBA" id="ARBA00023257"/>
    </source>
</evidence>
<dbReference type="InParanoid" id="D6WTQ5"/>
<keyword evidence="6" id="KW-1003">Cell membrane</keyword>
<dbReference type="GO" id="GO:0005576">
    <property type="term" value="C:extracellular region"/>
    <property type="evidence" value="ECO:0007669"/>
    <property type="project" value="UniProtKB-SubCell"/>
</dbReference>
<evidence type="ECO:0000256" key="14">
    <source>
        <dbReference type="ARBA" id="ARBA00023157"/>
    </source>
</evidence>
<evidence type="ECO:0000256" key="27">
    <source>
        <dbReference type="SAM" id="SignalP"/>
    </source>
</evidence>
<feature type="compositionally biased region" description="Basic and acidic residues" evidence="25">
    <location>
        <begin position="247"/>
        <end position="259"/>
    </location>
</feature>
<feature type="compositionally biased region" description="Basic and acidic residues" evidence="25">
    <location>
        <begin position="306"/>
        <end position="317"/>
    </location>
</feature>
<reference evidence="29 30" key="1">
    <citation type="journal article" date="2008" name="Nature">
        <title>The genome of the model beetle and pest Tribolium castaneum.</title>
        <authorList>
            <consortium name="Tribolium Genome Sequencing Consortium"/>
            <person name="Richards S."/>
            <person name="Gibbs R.A."/>
            <person name="Weinstock G.M."/>
            <person name="Brown S.J."/>
            <person name="Denell R."/>
            <person name="Beeman R.W."/>
            <person name="Gibbs R."/>
            <person name="Beeman R.W."/>
            <person name="Brown S.J."/>
            <person name="Bucher G."/>
            <person name="Friedrich M."/>
            <person name="Grimmelikhuijzen C.J."/>
            <person name="Klingler M."/>
            <person name="Lorenzen M."/>
            <person name="Richards S."/>
            <person name="Roth S."/>
            <person name="Schroder R."/>
            <person name="Tautz D."/>
            <person name="Zdobnov E.M."/>
            <person name="Muzny D."/>
            <person name="Gibbs R.A."/>
            <person name="Weinstock G.M."/>
            <person name="Attaway T."/>
            <person name="Bell S."/>
            <person name="Buhay C.J."/>
            <person name="Chandrabose M.N."/>
            <person name="Chavez D."/>
            <person name="Clerk-Blankenburg K.P."/>
            <person name="Cree A."/>
            <person name="Dao M."/>
            <person name="Davis C."/>
            <person name="Chacko J."/>
            <person name="Dinh H."/>
            <person name="Dugan-Rocha S."/>
            <person name="Fowler G."/>
            <person name="Garner T.T."/>
            <person name="Garnes J."/>
            <person name="Gnirke A."/>
            <person name="Hawes A."/>
            <person name="Hernandez J."/>
            <person name="Hines S."/>
            <person name="Holder M."/>
            <person name="Hume J."/>
            <person name="Jhangiani S.N."/>
            <person name="Joshi V."/>
            <person name="Khan Z.M."/>
            <person name="Jackson L."/>
            <person name="Kovar C."/>
            <person name="Kowis A."/>
            <person name="Lee S."/>
            <person name="Lewis L.R."/>
            <person name="Margolis J."/>
            <person name="Morgan M."/>
            <person name="Nazareth L.V."/>
            <person name="Nguyen N."/>
            <person name="Okwuonu G."/>
            <person name="Parker D."/>
            <person name="Richards S."/>
            <person name="Ruiz S.J."/>
            <person name="Santibanez J."/>
            <person name="Savard J."/>
            <person name="Scherer S.E."/>
            <person name="Schneider B."/>
            <person name="Sodergren E."/>
            <person name="Tautz D."/>
            <person name="Vattahil S."/>
            <person name="Villasana D."/>
            <person name="White C.S."/>
            <person name="Wright R."/>
            <person name="Park Y."/>
            <person name="Beeman R.W."/>
            <person name="Lord J."/>
            <person name="Oppert B."/>
            <person name="Lorenzen M."/>
            <person name="Brown S."/>
            <person name="Wang L."/>
            <person name="Savard J."/>
            <person name="Tautz D."/>
            <person name="Richards S."/>
            <person name="Weinstock G."/>
            <person name="Gibbs R.A."/>
            <person name="Liu Y."/>
            <person name="Worley K."/>
            <person name="Weinstock G."/>
            <person name="Elsik C.G."/>
            <person name="Reese J.T."/>
            <person name="Elhaik E."/>
            <person name="Landan G."/>
            <person name="Graur D."/>
            <person name="Arensburger P."/>
            <person name="Atkinson P."/>
            <person name="Beeman R.W."/>
            <person name="Beidler J."/>
            <person name="Brown S.J."/>
            <person name="Demuth J.P."/>
            <person name="Drury D.W."/>
            <person name="Du Y.Z."/>
            <person name="Fujiwara H."/>
            <person name="Lorenzen M."/>
            <person name="Maselli V."/>
            <person name="Osanai M."/>
            <person name="Park Y."/>
            <person name="Robertson H.M."/>
            <person name="Tu Z."/>
            <person name="Wang J.J."/>
            <person name="Wang S."/>
            <person name="Richards S."/>
            <person name="Song H."/>
            <person name="Zhang L."/>
            <person name="Sodergren E."/>
            <person name="Werner D."/>
            <person name="Stanke M."/>
            <person name="Morgenstern B."/>
            <person name="Solovyev V."/>
            <person name="Kosarev P."/>
            <person name="Brown G."/>
            <person name="Chen H.C."/>
            <person name="Ermolaeva O."/>
            <person name="Hlavina W."/>
            <person name="Kapustin Y."/>
            <person name="Kiryutin B."/>
            <person name="Kitts P."/>
            <person name="Maglott D."/>
            <person name="Pruitt K."/>
            <person name="Sapojnikov V."/>
            <person name="Souvorov A."/>
            <person name="Mackey A.J."/>
            <person name="Waterhouse R.M."/>
            <person name="Wyder S."/>
            <person name="Zdobnov E.M."/>
            <person name="Zdobnov E.M."/>
            <person name="Wyder S."/>
            <person name="Kriventseva E.V."/>
            <person name="Kadowaki T."/>
            <person name="Bork P."/>
            <person name="Aranda M."/>
            <person name="Bao R."/>
            <person name="Beermann A."/>
            <person name="Berns N."/>
            <person name="Bolognesi R."/>
            <person name="Bonneton F."/>
            <person name="Bopp D."/>
            <person name="Brown S.J."/>
            <person name="Bucher G."/>
            <person name="Butts T."/>
            <person name="Chaumot A."/>
            <person name="Denell R.E."/>
            <person name="Ferrier D.E."/>
            <person name="Friedrich M."/>
            <person name="Gordon C.M."/>
            <person name="Jindra M."/>
            <person name="Klingler M."/>
            <person name="Lan Q."/>
            <person name="Lattorff H.M."/>
            <person name="Laudet V."/>
            <person name="von Levetsow C."/>
            <person name="Liu Z."/>
            <person name="Lutz R."/>
            <person name="Lynch J.A."/>
            <person name="da Fonseca R.N."/>
            <person name="Posnien N."/>
            <person name="Reuter R."/>
            <person name="Roth S."/>
            <person name="Savard J."/>
            <person name="Schinko J.B."/>
            <person name="Schmitt C."/>
            <person name="Schoppmeier M."/>
            <person name="Schroder R."/>
            <person name="Shippy T.D."/>
            <person name="Simonnet F."/>
            <person name="Marques-Souza H."/>
            <person name="Tautz D."/>
            <person name="Tomoyasu Y."/>
            <person name="Trauner J."/>
            <person name="Van der Zee M."/>
            <person name="Vervoort M."/>
            <person name="Wittkopp N."/>
            <person name="Wimmer E.A."/>
            <person name="Yang X."/>
            <person name="Jones A.K."/>
            <person name="Sattelle D.B."/>
            <person name="Ebert P.R."/>
            <person name="Nelson D."/>
            <person name="Scott J.G."/>
            <person name="Beeman R.W."/>
            <person name="Muthukrishnan S."/>
            <person name="Kramer K.J."/>
            <person name="Arakane Y."/>
            <person name="Beeman R.W."/>
            <person name="Zhu Q."/>
            <person name="Hogenkamp D."/>
            <person name="Dixit R."/>
            <person name="Oppert B."/>
            <person name="Jiang H."/>
            <person name="Zou Z."/>
            <person name="Marshall J."/>
            <person name="Elpidina E."/>
            <person name="Vinokurov K."/>
            <person name="Oppert C."/>
            <person name="Zou Z."/>
            <person name="Evans J."/>
            <person name="Lu Z."/>
            <person name="Zhao P."/>
            <person name="Sumathipala N."/>
            <person name="Altincicek B."/>
            <person name="Vilcinskas A."/>
            <person name="Williams M."/>
            <person name="Hultmark D."/>
            <person name="Hetru C."/>
            <person name="Jiang H."/>
            <person name="Grimmelikhuijzen C.J."/>
            <person name="Hauser F."/>
            <person name="Cazzamali G."/>
            <person name="Williamson M."/>
            <person name="Park Y."/>
            <person name="Li B."/>
            <person name="Tanaka Y."/>
            <person name="Predel R."/>
            <person name="Neupert S."/>
            <person name="Schachtner J."/>
            <person name="Verleyen P."/>
            <person name="Raible F."/>
            <person name="Bork P."/>
            <person name="Friedrich M."/>
            <person name="Walden K.K."/>
            <person name="Robertson H.M."/>
            <person name="Angeli S."/>
            <person name="Foret S."/>
            <person name="Bucher G."/>
            <person name="Schuetz S."/>
            <person name="Maleszka R."/>
            <person name="Wimmer E.A."/>
            <person name="Beeman R.W."/>
            <person name="Lorenzen M."/>
            <person name="Tomoyasu Y."/>
            <person name="Miller S.C."/>
            <person name="Grossmann D."/>
            <person name="Bucher G."/>
        </authorList>
    </citation>
    <scope>NUCLEOTIDE SEQUENCE [LARGE SCALE GENOMIC DNA]</scope>
    <source>
        <strain evidence="29 30">Georgia GA2</strain>
    </source>
</reference>
<evidence type="ECO:0000313" key="30">
    <source>
        <dbReference type="Proteomes" id="UP000007266"/>
    </source>
</evidence>
<keyword evidence="12 26" id="KW-1133">Transmembrane helix</keyword>
<evidence type="ECO:0000256" key="10">
    <source>
        <dbReference type="ARBA" id="ARBA00022692"/>
    </source>
</evidence>
<gene>
    <name evidence="29" type="primary">AUGUSTUS-3.0.2_09157</name>
    <name evidence="29" type="ORF">TcasGA2_TC009157</name>
</gene>
<dbReference type="Pfam" id="PF18424">
    <property type="entry name" value="a_DG1_N2"/>
    <property type="match status" value="1"/>
</dbReference>
<dbReference type="InterPro" id="IPR041631">
    <property type="entry name" value="Alpha_DG1_N2"/>
</dbReference>
<dbReference type="STRING" id="7070.D6WTQ5"/>
<feature type="region of interest" description="Disordered" evidence="25">
    <location>
        <begin position="1041"/>
        <end position="1114"/>
    </location>
</feature>
<dbReference type="GO" id="GO:0045211">
    <property type="term" value="C:postsynaptic membrane"/>
    <property type="evidence" value="ECO:0007669"/>
    <property type="project" value="UniProtKB-SubCell"/>
</dbReference>
<feature type="signal peptide" evidence="27">
    <location>
        <begin position="1"/>
        <end position="18"/>
    </location>
</feature>
<evidence type="ECO:0000256" key="4">
    <source>
        <dbReference type="ARBA" id="ARBA00004251"/>
    </source>
</evidence>
<feature type="region of interest" description="Disordered" evidence="25">
    <location>
        <begin position="247"/>
        <end position="327"/>
    </location>
</feature>
<dbReference type="SMART" id="SM00736">
    <property type="entry name" value="CADG"/>
    <property type="match status" value="2"/>
</dbReference>
<evidence type="ECO:0000256" key="26">
    <source>
        <dbReference type="SAM" id="Phobius"/>
    </source>
</evidence>
<dbReference type="GO" id="GO:0043236">
    <property type="term" value="F:laminin binding"/>
    <property type="evidence" value="ECO:0000318"/>
    <property type="project" value="GO_Central"/>
</dbReference>
<sequence>MSSFVVAALLAVAIATQALEEDFAFDVSDDFEVEVNAGNREIEAAVGKVFHYVVPQVAATGGFEARRSDGSPLPSWLLFDKIGAVFWGVPLGDDVGSLHLVIRNRNISEDVTINVRETSDLKDRCPSTEDNTVLILLIDKGVRAIKPKQRVIAVNNVAKFFGLPYSAFTLKPQLEKDDITDSSVVLAGPGNFKPKSAKSTSVKVAVGCDGRLWVQTAPLVHQLKQQARDGTISEVLGLPLIGWRVKTEPKSSRTKRQTEDYGSGDYDDDYYDNYEDEYEYEEEDTKSSTTTTVSPTPTHPHRHHHGESLPEETHHQNQETSSQVVPTTVEMVPETTTTTTTPKPTTEETPLVTNATKIDNSYEYEDYDYDLEENEEDPIESKIVVPEFVPKPSETTEATTTTTAKSTTIQVVETVPTVPTTTERETTMMIIEDTEPATVLYETTNLIPETSPVATTDFSTTTATITTTTEEEELPTTPSTTTRHVVTSPRTTEMTESVELEEKNFPPYIENRLKQMSVIAGKIFRFVVPKNTFNDFEDGHNLTLEFLNSRGEPLSKDSWCHFNPHRREIYGLPLEEDVSKWEYVLKATDREGASITDVFTIQVQQHKLQRVVNHEISLFMRIEKQQEFPHFVDWCLKTLRALGKIYNTNMTEITVRNVNYTSEPVVFTWTNDSIPTNYCPVEEIDKLYKMLTANDRGDPKQELSLLLTPDLRVKKVTKHGLGVCETPQVPVTPPTNFSPFLRNPVDHINATVGELLIFKVPDDTFYDPEDTDSRTLNISLLTGDRQAIKSTNWLQFDSKNREFYGIPRKPGRSEYHLVCVDSGGATATDSLEIVVYPAHKMHYNVEFSMTVETPYDTFVNSASMQRKFVEKLQEIFGDRNSSSLYFNPFKQKDHSTVITWFNRTLSTSKCPHDEINHLESVLKNHQDRGISHQVSRIMEPEFLVSKISVFTMGNCRTKSLPPPVHEDVIPVDEKSPDASAAQYQYLMTFIIPAVIISIMLFFAALCACVLYRRRRTGKLNVEEDGRQSYGNKGIPVIFQEELEEKPESGTKTPVILKDEKPPLAPPEYSKSGSLKLTDDSEPYQPPPPFTRTDGRQPRPKPTPTYRKPPPYVPP</sequence>
<feature type="compositionally biased region" description="Low complexity" evidence="25">
    <location>
        <begin position="287"/>
        <end position="296"/>
    </location>
</feature>
<reference evidence="29 30" key="2">
    <citation type="journal article" date="2010" name="Nucleic Acids Res.">
        <title>BeetleBase in 2010: revisions to provide comprehensive genomic information for Tribolium castaneum.</title>
        <authorList>
            <person name="Kim H.S."/>
            <person name="Murphy T."/>
            <person name="Xia J."/>
            <person name="Caragea D."/>
            <person name="Park Y."/>
            <person name="Beeman R.W."/>
            <person name="Lorenzen M.D."/>
            <person name="Butcher S."/>
            <person name="Manak J.R."/>
            <person name="Brown S.J."/>
        </authorList>
    </citation>
    <scope>GENOME REANNOTATION</scope>
    <source>
        <strain evidence="29 30">Georgia GA2</strain>
    </source>
</reference>
<dbReference type="InterPro" id="IPR006644">
    <property type="entry name" value="Cadg"/>
</dbReference>
<dbReference type="SUPFAM" id="SSF111006">
    <property type="entry name" value="Dystroglycan, domain 2"/>
    <property type="match status" value="1"/>
</dbReference>
<keyword evidence="30" id="KW-1185">Reference proteome</keyword>
<keyword evidence="16" id="KW-0206">Cytoskeleton</keyword>
<evidence type="ECO:0000256" key="16">
    <source>
        <dbReference type="ARBA" id="ARBA00023212"/>
    </source>
</evidence>
<dbReference type="InterPro" id="IPR013783">
    <property type="entry name" value="Ig-like_fold"/>
</dbReference>
<accession>D6WTQ5</accession>
<evidence type="ECO:0000256" key="21">
    <source>
        <dbReference type="ARBA" id="ARBA00026224"/>
    </source>
</evidence>
<dbReference type="InterPro" id="IPR015919">
    <property type="entry name" value="Cadherin-like_sf"/>
</dbReference>
<dbReference type="PANTHER" id="PTHR21559">
    <property type="entry name" value="DYSTROGLYCAN-RELATED"/>
    <property type="match status" value="1"/>
</dbReference>
<dbReference type="SUPFAM" id="SSF49313">
    <property type="entry name" value="Cadherin-like"/>
    <property type="match status" value="3"/>
</dbReference>
<dbReference type="AlphaFoldDB" id="D6WTQ5"/>
<feature type="compositionally biased region" description="Low complexity" evidence="25">
    <location>
        <begin position="475"/>
        <end position="492"/>
    </location>
</feature>
<feature type="compositionally biased region" description="Pro residues" evidence="25">
    <location>
        <begin position="1099"/>
        <end position="1114"/>
    </location>
</feature>